<evidence type="ECO:0000313" key="3">
    <source>
        <dbReference type="Proteomes" id="UP000249082"/>
    </source>
</evidence>
<organism evidence="2 3">
    <name type="scientific">Novosphingobium pentaromativorans</name>
    <dbReference type="NCBI Taxonomy" id="205844"/>
    <lineage>
        <taxon>Bacteria</taxon>
        <taxon>Pseudomonadati</taxon>
        <taxon>Pseudomonadota</taxon>
        <taxon>Alphaproteobacteria</taxon>
        <taxon>Sphingomonadales</taxon>
        <taxon>Sphingomonadaceae</taxon>
        <taxon>Novosphingobium</taxon>
    </lineage>
</organism>
<dbReference type="Pfam" id="PF01182">
    <property type="entry name" value="Glucosamine_iso"/>
    <property type="match status" value="1"/>
</dbReference>
<dbReference type="GO" id="GO:0005975">
    <property type="term" value="P:carbohydrate metabolic process"/>
    <property type="evidence" value="ECO:0007669"/>
    <property type="project" value="InterPro"/>
</dbReference>
<accession>A0A2W5NM76</accession>
<dbReference type="PANTHER" id="PTHR11054:SF0">
    <property type="entry name" value="6-PHOSPHOGLUCONOLACTONASE"/>
    <property type="match status" value="1"/>
</dbReference>
<dbReference type="Gene3D" id="3.40.50.1360">
    <property type="match status" value="2"/>
</dbReference>
<evidence type="ECO:0000259" key="1">
    <source>
        <dbReference type="Pfam" id="PF01182"/>
    </source>
</evidence>
<protein>
    <submittedName>
        <fullName evidence="2">6-phosphogluconolactonase</fullName>
    </submittedName>
</protein>
<name>A0A2W5NM76_9SPHN</name>
<dbReference type="Proteomes" id="UP000249082">
    <property type="component" value="Unassembled WGS sequence"/>
</dbReference>
<comment type="caution">
    <text evidence="2">The sequence shown here is derived from an EMBL/GenBank/DDBJ whole genome shotgun (WGS) entry which is preliminary data.</text>
</comment>
<dbReference type="InterPro" id="IPR006148">
    <property type="entry name" value="Glc/Gal-6P_isomerase"/>
</dbReference>
<reference evidence="2 3" key="1">
    <citation type="submission" date="2017-08" db="EMBL/GenBank/DDBJ databases">
        <title>Infants hospitalized years apart are colonized by the same room-sourced microbial strains.</title>
        <authorList>
            <person name="Brooks B."/>
            <person name="Olm M.R."/>
            <person name="Firek B.A."/>
            <person name="Baker R."/>
            <person name="Thomas B.C."/>
            <person name="Morowitz M.J."/>
            <person name="Banfield J.F."/>
        </authorList>
    </citation>
    <scope>NUCLEOTIDE SEQUENCE [LARGE SCALE GENOMIC DNA]</scope>
    <source>
        <strain evidence="2">S2_005_002_R2_33</strain>
    </source>
</reference>
<dbReference type="PANTHER" id="PTHR11054">
    <property type="entry name" value="6-PHOSPHOGLUCONOLACTONASE"/>
    <property type="match status" value="1"/>
</dbReference>
<gene>
    <name evidence="2" type="ORF">DI555_11155</name>
</gene>
<dbReference type="AlphaFoldDB" id="A0A2W5NM76"/>
<dbReference type="InterPro" id="IPR037171">
    <property type="entry name" value="NagB/RpiA_transferase-like"/>
</dbReference>
<dbReference type="SUPFAM" id="SSF100950">
    <property type="entry name" value="NagB/RpiA/CoA transferase-like"/>
    <property type="match status" value="1"/>
</dbReference>
<sequence length="206" mass="22310">MPKLEIIEGADDGVIAEWFAARLRAALATSPEDIAITVPGGSTPFPIFDRLAAMDLPWHRIAVWPGDDRIVDEDHPASNVGKIRARLEPAGAQIVPLAEDAQPPHFAIAWLGMGGDGHVASLFPNTDPQVDDAYAVRRLTPDPLPSEAPFDRLSLTIPALTDSDEIMFVIRGADKRAVFDAAVKGEHDLPVARLLRAARHKVTCFC</sequence>
<dbReference type="EMBL" id="QFPX01000008">
    <property type="protein sequence ID" value="PZQ54592.1"/>
    <property type="molecule type" value="Genomic_DNA"/>
</dbReference>
<feature type="domain" description="Glucosamine/galactosamine-6-phosphate isomerase" evidence="1">
    <location>
        <begin position="15"/>
        <end position="196"/>
    </location>
</feature>
<dbReference type="InterPro" id="IPR039104">
    <property type="entry name" value="6PGL"/>
</dbReference>
<proteinExistence type="predicted"/>
<evidence type="ECO:0000313" key="2">
    <source>
        <dbReference type="EMBL" id="PZQ54592.1"/>
    </source>
</evidence>